<evidence type="ECO:0000313" key="2">
    <source>
        <dbReference type="EMBL" id="MVU77198.1"/>
    </source>
</evidence>
<keyword evidence="1" id="KW-0732">Signal</keyword>
<dbReference type="RefSeq" id="WP_157386578.1">
    <property type="nucleotide sequence ID" value="NZ_WRPP01000001.1"/>
</dbReference>
<sequence length="170" mass="18075">MTDIPTRLLTVVAATAALTLSMAASATADAPDPVPSAADLPERPAQQAPVLLPPFNFNANILGFDFKHTNQFPAGVTFDGAVWAVNPDWQILTIGWLADLAPFDTSCAAGSLVLQTKSGQIEQHPLSQACSNGYLYGLLSDHPAKDYSMVCMSSATVGDRGERACFRFMN</sequence>
<organism evidence="2 3">
    <name type="scientific">Nocardia terrae</name>
    <dbReference type="NCBI Taxonomy" id="2675851"/>
    <lineage>
        <taxon>Bacteria</taxon>
        <taxon>Bacillati</taxon>
        <taxon>Actinomycetota</taxon>
        <taxon>Actinomycetes</taxon>
        <taxon>Mycobacteriales</taxon>
        <taxon>Nocardiaceae</taxon>
        <taxon>Nocardia</taxon>
    </lineage>
</organism>
<evidence type="ECO:0000256" key="1">
    <source>
        <dbReference type="SAM" id="SignalP"/>
    </source>
</evidence>
<accession>A0A7K1UTL5</accession>
<gene>
    <name evidence="2" type="ORF">GPX89_08050</name>
</gene>
<feature type="signal peptide" evidence="1">
    <location>
        <begin position="1"/>
        <end position="28"/>
    </location>
</feature>
<feature type="chain" id="PRO_5029499247" evidence="1">
    <location>
        <begin position="29"/>
        <end position="170"/>
    </location>
</feature>
<dbReference type="AlphaFoldDB" id="A0A7K1UTL5"/>
<dbReference type="EMBL" id="WRPP01000001">
    <property type="protein sequence ID" value="MVU77198.1"/>
    <property type="molecule type" value="Genomic_DNA"/>
</dbReference>
<evidence type="ECO:0000313" key="3">
    <source>
        <dbReference type="Proteomes" id="UP000466794"/>
    </source>
</evidence>
<name>A0A7K1UTL5_9NOCA</name>
<comment type="caution">
    <text evidence="2">The sequence shown here is derived from an EMBL/GenBank/DDBJ whole genome shotgun (WGS) entry which is preliminary data.</text>
</comment>
<dbReference type="Proteomes" id="UP000466794">
    <property type="component" value="Unassembled WGS sequence"/>
</dbReference>
<protein>
    <submittedName>
        <fullName evidence="2">Uncharacterized protein</fullName>
    </submittedName>
</protein>
<reference evidence="2 3" key="1">
    <citation type="submission" date="2019-12" db="EMBL/GenBank/DDBJ databases">
        <title>Nocardia sp. nov. ET3-3 isolated from soil.</title>
        <authorList>
            <person name="Kanchanasin P."/>
            <person name="Tanasupawat S."/>
            <person name="Yuki M."/>
            <person name="Kudo T."/>
        </authorList>
    </citation>
    <scope>NUCLEOTIDE SEQUENCE [LARGE SCALE GENOMIC DNA]</scope>
    <source>
        <strain evidence="2 3">ET3-3</strain>
    </source>
</reference>
<keyword evidence="3" id="KW-1185">Reference proteome</keyword>
<proteinExistence type="predicted"/>